<evidence type="ECO:0000313" key="2">
    <source>
        <dbReference type="Proteomes" id="UP001524642"/>
    </source>
</evidence>
<organism evidence="1 2">
    <name type="scientific">Roseomonas populi</name>
    <dbReference type="NCBI Taxonomy" id="3121582"/>
    <lineage>
        <taxon>Bacteria</taxon>
        <taxon>Pseudomonadati</taxon>
        <taxon>Pseudomonadota</taxon>
        <taxon>Alphaproteobacteria</taxon>
        <taxon>Acetobacterales</taxon>
        <taxon>Roseomonadaceae</taxon>
        <taxon>Roseomonas</taxon>
    </lineage>
</organism>
<keyword evidence="1" id="KW-0966">Cell projection</keyword>
<comment type="caution">
    <text evidence="1">The sequence shown here is derived from an EMBL/GenBank/DDBJ whole genome shotgun (WGS) entry which is preliminary data.</text>
</comment>
<dbReference type="RefSeq" id="WP_257714547.1">
    <property type="nucleotide sequence ID" value="NZ_JANJOU010000001.1"/>
</dbReference>
<dbReference type="Proteomes" id="UP001524642">
    <property type="component" value="Unassembled WGS sequence"/>
</dbReference>
<protein>
    <submittedName>
        <fullName evidence="1">Flagellar biosynthesis regulator FlaF</fullName>
    </submittedName>
</protein>
<dbReference type="InterPro" id="IPR010845">
    <property type="entry name" value="FlaF"/>
</dbReference>
<accession>A0ABT1X1P0</accession>
<proteinExistence type="predicted"/>
<keyword evidence="1" id="KW-0969">Cilium</keyword>
<name>A0ABT1X1P0_9PROT</name>
<dbReference type="EMBL" id="JANJOU010000001">
    <property type="protein sequence ID" value="MCR0980884.1"/>
    <property type="molecule type" value="Genomic_DNA"/>
</dbReference>
<sequence>MMQHPNPALAYRATRAAMPIRAQEADVFRRVNGALRAAQGEGRGGGEVGLRAIRALADNRRLWLAVEGVLIDPTNALPAPLRASIVSVGRTVLREMEKDEPDLAFLIEVNENMAAGLAMNN</sequence>
<dbReference type="Pfam" id="PF07309">
    <property type="entry name" value="FlaF"/>
    <property type="match status" value="1"/>
</dbReference>
<evidence type="ECO:0000313" key="1">
    <source>
        <dbReference type="EMBL" id="MCR0980884.1"/>
    </source>
</evidence>
<keyword evidence="2" id="KW-1185">Reference proteome</keyword>
<keyword evidence="1" id="KW-0282">Flagellum</keyword>
<reference evidence="1 2" key="1">
    <citation type="submission" date="2022-06" db="EMBL/GenBank/DDBJ databases">
        <title>Roseomonas CN29.</title>
        <authorList>
            <person name="Cheng Y."/>
            <person name="He X."/>
        </authorList>
    </citation>
    <scope>NUCLEOTIDE SEQUENCE [LARGE SCALE GENOMIC DNA]</scope>
    <source>
        <strain evidence="1 2">CN29</strain>
    </source>
</reference>
<gene>
    <name evidence="1" type="ORF">NRP21_02345</name>
</gene>